<dbReference type="CDD" id="cd01448">
    <property type="entry name" value="TST_Repeat_1"/>
    <property type="match status" value="1"/>
</dbReference>
<dbReference type="GO" id="GO:0004792">
    <property type="term" value="F:thiosulfate-cyanide sulfurtransferase activity"/>
    <property type="evidence" value="ECO:0007669"/>
    <property type="project" value="InterPro"/>
</dbReference>
<dbReference type="PROSITE" id="PS50206">
    <property type="entry name" value="RHODANESE_3"/>
    <property type="match status" value="2"/>
</dbReference>
<dbReference type="AlphaFoldDB" id="A0A1G6C514"/>
<dbReference type="STRING" id="1159017.SAMN02927930_01068"/>
<dbReference type="InterPro" id="IPR036873">
    <property type="entry name" value="Rhodanese-like_dom_sf"/>
</dbReference>
<dbReference type="PANTHER" id="PTHR11364:SF27">
    <property type="entry name" value="SULFURTRANSFERASE"/>
    <property type="match status" value="1"/>
</dbReference>
<dbReference type="CDD" id="cd01449">
    <property type="entry name" value="TST_Repeat_2"/>
    <property type="match status" value="1"/>
</dbReference>
<evidence type="ECO:0000256" key="1">
    <source>
        <dbReference type="ARBA" id="ARBA00022679"/>
    </source>
</evidence>
<dbReference type="EMBL" id="FMXN01000005">
    <property type="protein sequence ID" value="SDB27975.1"/>
    <property type="molecule type" value="Genomic_DNA"/>
</dbReference>
<dbReference type="Proteomes" id="UP000199626">
    <property type="component" value="Unassembled WGS sequence"/>
</dbReference>
<evidence type="ECO:0000256" key="3">
    <source>
        <dbReference type="RuleBase" id="RU000507"/>
    </source>
</evidence>
<accession>A0A1G6C514</accession>
<dbReference type="SUPFAM" id="SSF52821">
    <property type="entry name" value="Rhodanese/Cell cycle control phosphatase"/>
    <property type="match status" value="2"/>
</dbReference>
<dbReference type="FunFam" id="3.40.250.10:FF:000001">
    <property type="entry name" value="Sulfurtransferase"/>
    <property type="match status" value="1"/>
</dbReference>
<sequence>MNCLVSPQWLAARLQQPRHALHVLDASMVQVVGRVPLEYPQRQVIPGARWLGLEDYLTDHEASLPNTFPRPEQVTERLQQLGVNTGDTIVLYDNQGIYSAPRAWVILKAMGVEQVYFLNGGLPQWLADGLPWATDYLPLPESRGDVIAQRQPDWLVDAQHVLAASQQQQALIVDARGAARFLGQQPEPREGMRSGHIPTAVNLPFQEVLTEHGFRSAEQLAEQFNQLGATQDTPLITSCGSGITACVLLVAAHLAGYQQVKLYDGSWAEWGADPQLPIATGE</sequence>
<dbReference type="InterPro" id="IPR001307">
    <property type="entry name" value="Thiosulphate_STrfase_CS"/>
</dbReference>
<dbReference type="PROSITE" id="PS00683">
    <property type="entry name" value="RHODANESE_2"/>
    <property type="match status" value="1"/>
</dbReference>
<keyword evidence="5" id="KW-0670">Pyruvate</keyword>
<protein>
    <recommendedName>
        <fullName evidence="3">Sulfurtransferase</fullName>
    </recommendedName>
</protein>
<proteinExistence type="predicted"/>
<dbReference type="InterPro" id="IPR001763">
    <property type="entry name" value="Rhodanese-like_dom"/>
</dbReference>
<evidence type="ECO:0000313" key="6">
    <source>
        <dbReference type="Proteomes" id="UP000199626"/>
    </source>
</evidence>
<dbReference type="InterPro" id="IPR045078">
    <property type="entry name" value="TST/MPST-like"/>
</dbReference>
<dbReference type="Gene3D" id="3.40.250.10">
    <property type="entry name" value="Rhodanese-like domain"/>
    <property type="match status" value="2"/>
</dbReference>
<organism evidence="5 6">
    <name type="scientific">Pseudidiomarina indica</name>
    <dbReference type="NCBI Taxonomy" id="1159017"/>
    <lineage>
        <taxon>Bacteria</taxon>
        <taxon>Pseudomonadati</taxon>
        <taxon>Pseudomonadota</taxon>
        <taxon>Gammaproteobacteria</taxon>
        <taxon>Alteromonadales</taxon>
        <taxon>Idiomarinaceae</taxon>
        <taxon>Pseudidiomarina</taxon>
    </lineage>
</organism>
<dbReference type="RefSeq" id="WP_092592524.1">
    <property type="nucleotide sequence ID" value="NZ_FMXN01000005.1"/>
</dbReference>
<dbReference type="SMART" id="SM00450">
    <property type="entry name" value="RHOD"/>
    <property type="match status" value="2"/>
</dbReference>
<reference evidence="6" key="1">
    <citation type="submission" date="2016-10" db="EMBL/GenBank/DDBJ databases">
        <authorList>
            <person name="Varghese N."/>
            <person name="Submissions S."/>
        </authorList>
    </citation>
    <scope>NUCLEOTIDE SEQUENCE [LARGE SCALE GENOMIC DNA]</scope>
    <source>
        <strain evidence="6">CGMCC 1.10824</strain>
    </source>
</reference>
<keyword evidence="6" id="KW-1185">Reference proteome</keyword>
<gene>
    <name evidence="5" type="ORF">SAMN02927930_01068</name>
</gene>
<dbReference type="OrthoDB" id="9781034at2"/>
<dbReference type="Pfam" id="PF00581">
    <property type="entry name" value="Rhodanese"/>
    <property type="match status" value="2"/>
</dbReference>
<dbReference type="PANTHER" id="PTHR11364">
    <property type="entry name" value="THIOSULFATE SULFERTANSFERASE"/>
    <property type="match status" value="1"/>
</dbReference>
<feature type="domain" description="Rhodanese" evidence="4">
    <location>
        <begin position="166"/>
        <end position="279"/>
    </location>
</feature>
<evidence type="ECO:0000313" key="5">
    <source>
        <dbReference type="EMBL" id="SDB27975.1"/>
    </source>
</evidence>
<name>A0A1G6C514_9GAMM</name>
<keyword evidence="1 3" id="KW-0808">Transferase</keyword>
<keyword evidence="2" id="KW-0677">Repeat</keyword>
<feature type="domain" description="Rhodanese" evidence="4">
    <location>
        <begin position="17"/>
        <end position="134"/>
    </location>
</feature>
<evidence type="ECO:0000256" key="2">
    <source>
        <dbReference type="ARBA" id="ARBA00022737"/>
    </source>
</evidence>
<evidence type="ECO:0000259" key="4">
    <source>
        <dbReference type="PROSITE" id="PS50206"/>
    </source>
</evidence>